<reference evidence="1" key="1">
    <citation type="submission" date="2014-11" db="EMBL/GenBank/DDBJ databases">
        <authorList>
            <person name="Amaro Gonzalez C."/>
        </authorList>
    </citation>
    <scope>NUCLEOTIDE SEQUENCE</scope>
</reference>
<organism evidence="1">
    <name type="scientific">Anguilla anguilla</name>
    <name type="common">European freshwater eel</name>
    <name type="synonym">Muraena anguilla</name>
    <dbReference type="NCBI Taxonomy" id="7936"/>
    <lineage>
        <taxon>Eukaryota</taxon>
        <taxon>Metazoa</taxon>
        <taxon>Chordata</taxon>
        <taxon>Craniata</taxon>
        <taxon>Vertebrata</taxon>
        <taxon>Euteleostomi</taxon>
        <taxon>Actinopterygii</taxon>
        <taxon>Neopterygii</taxon>
        <taxon>Teleostei</taxon>
        <taxon>Anguilliformes</taxon>
        <taxon>Anguillidae</taxon>
        <taxon>Anguilla</taxon>
    </lineage>
</organism>
<evidence type="ECO:0000313" key="1">
    <source>
        <dbReference type="EMBL" id="JAH18842.1"/>
    </source>
</evidence>
<sequence>MFIYTVNYGLLYPRKRKLLFVVNADEY</sequence>
<reference evidence="1" key="2">
    <citation type="journal article" date="2015" name="Fish Shellfish Immunol.">
        <title>Early steps in the European eel (Anguilla anguilla)-Vibrio vulnificus interaction in the gills: Role of the RtxA13 toxin.</title>
        <authorList>
            <person name="Callol A."/>
            <person name="Pajuelo D."/>
            <person name="Ebbesson L."/>
            <person name="Teles M."/>
            <person name="MacKenzie S."/>
            <person name="Amaro C."/>
        </authorList>
    </citation>
    <scope>NUCLEOTIDE SEQUENCE</scope>
</reference>
<dbReference type="EMBL" id="GBXM01057222">
    <property type="protein sequence ID" value="JAH51355.1"/>
    <property type="molecule type" value="Transcribed_RNA"/>
</dbReference>
<protein>
    <submittedName>
        <fullName evidence="1">Uncharacterized protein</fullName>
    </submittedName>
</protein>
<dbReference type="EMBL" id="GBXM01089735">
    <property type="protein sequence ID" value="JAH18842.1"/>
    <property type="molecule type" value="Transcribed_RNA"/>
</dbReference>
<name>A0A0E9QQV6_ANGAN</name>
<dbReference type="AlphaFoldDB" id="A0A0E9QQV6"/>
<accession>A0A0E9QQV6</accession>
<proteinExistence type="predicted"/>